<dbReference type="AlphaFoldDB" id="W1NEW0"/>
<dbReference type="Gramene" id="ERM93655">
    <property type="protein sequence ID" value="ERM93655"/>
    <property type="gene ID" value="AMTR_s00004p00159650"/>
</dbReference>
<feature type="compositionally biased region" description="Acidic residues" evidence="2">
    <location>
        <begin position="141"/>
        <end position="166"/>
    </location>
</feature>
<evidence type="ECO:0000256" key="2">
    <source>
        <dbReference type="SAM" id="MobiDB-lite"/>
    </source>
</evidence>
<proteinExistence type="predicted"/>
<organism evidence="5 6">
    <name type="scientific">Amborella trichopoda</name>
    <dbReference type="NCBI Taxonomy" id="13333"/>
    <lineage>
        <taxon>Eukaryota</taxon>
        <taxon>Viridiplantae</taxon>
        <taxon>Streptophyta</taxon>
        <taxon>Embryophyta</taxon>
        <taxon>Tracheophyta</taxon>
        <taxon>Spermatophyta</taxon>
        <taxon>Magnoliopsida</taxon>
        <taxon>Amborellales</taxon>
        <taxon>Amborellaceae</taxon>
        <taxon>Amborella</taxon>
    </lineage>
</organism>
<name>W1NEW0_AMBTC</name>
<dbReference type="PANTHER" id="PTHR23389:SF6">
    <property type="entry name" value="REPLICATION FACTOR C SUBUNIT 1"/>
    <property type="match status" value="1"/>
</dbReference>
<evidence type="ECO:0000256" key="3">
    <source>
        <dbReference type="SAM" id="SignalP"/>
    </source>
</evidence>
<dbReference type="eggNOG" id="KOG1968">
    <property type="taxonomic scope" value="Eukaryota"/>
</dbReference>
<dbReference type="GO" id="GO:0003689">
    <property type="term" value="F:DNA clamp loader activity"/>
    <property type="evidence" value="ECO:0007669"/>
    <property type="project" value="InterPro"/>
</dbReference>
<evidence type="ECO:0000259" key="4">
    <source>
        <dbReference type="Pfam" id="PF08519"/>
    </source>
</evidence>
<evidence type="ECO:0000313" key="6">
    <source>
        <dbReference type="Proteomes" id="UP000017836"/>
    </source>
</evidence>
<gene>
    <name evidence="5" type="ORF">AMTR_s00004p00159650</name>
</gene>
<reference evidence="6" key="1">
    <citation type="journal article" date="2013" name="Science">
        <title>The Amborella genome and the evolution of flowering plants.</title>
        <authorList>
            <consortium name="Amborella Genome Project"/>
        </authorList>
    </citation>
    <scope>NUCLEOTIDE SEQUENCE [LARGE SCALE GENOMIC DNA]</scope>
</reference>
<dbReference type="GO" id="GO:0005663">
    <property type="term" value="C:DNA replication factor C complex"/>
    <property type="evidence" value="ECO:0007669"/>
    <property type="project" value="InterPro"/>
</dbReference>
<evidence type="ECO:0000313" key="5">
    <source>
        <dbReference type="EMBL" id="ERM93655.1"/>
    </source>
</evidence>
<feature type="compositionally biased region" description="Basic and acidic residues" evidence="2">
    <location>
        <begin position="183"/>
        <end position="193"/>
    </location>
</feature>
<feature type="signal peptide" evidence="3">
    <location>
        <begin position="1"/>
        <end position="19"/>
    </location>
</feature>
<dbReference type="Pfam" id="PF08519">
    <property type="entry name" value="RFC1"/>
    <property type="match status" value="1"/>
</dbReference>
<keyword evidence="6" id="KW-1185">Reference proteome</keyword>
<feature type="compositionally biased region" description="Gly residues" evidence="2">
    <location>
        <begin position="207"/>
        <end position="218"/>
    </location>
</feature>
<protein>
    <recommendedName>
        <fullName evidence="4">DNA replication factor RFC1 C-terminal domain-containing protein</fullName>
    </recommendedName>
</protein>
<feature type="domain" description="DNA replication factor RFC1 C-terminal" evidence="4">
    <location>
        <begin position="26"/>
        <end position="104"/>
    </location>
</feature>
<keyword evidence="1" id="KW-0235">DNA replication</keyword>
<feature type="region of interest" description="Disordered" evidence="2">
    <location>
        <begin position="141"/>
        <end position="218"/>
    </location>
</feature>
<sequence length="218" mass="23854">MRNQISCLLFGLILEILNQEVCYLCREALRTDYFPLIASQLTHPLRILPKDEAVQSVVEFMDAYSISQEDFDTFMELSKLQGHPSLLEGIQPAVKAALTKAYKQGSSSRVVRAADMITLPGVKKAPKKRIAAILEPVEDNLTVDENGDDAVESAEEQPSDNEDQDSGVEKLQLDLQSHKSKGIRVELDLKDKGGSSTSKKATPKVKGGLGSGGAKRKK</sequence>
<dbReference type="GO" id="GO:0005524">
    <property type="term" value="F:ATP binding"/>
    <property type="evidence" value="ECO:0007669"/>
    <property type="project" value="InterPro"/>
</dbReference>
<dbReference type="PANTHER" id="PTHR23389">
    <property type="entry name" value="CHROMOSOME TRANSMISSION FIDELITY FACTOR 18"/>
    <property type="match status" value="1"/>
</dbReference>
<dbReference type="EMBL" id="KI397628">
    <property type="protein sequence ID" value="ERM93655.1"/>
    <property type="molecule type" value="Genomic_DNA"/>
</dbReference>
<feature type="chain" id="PRO_5004807111" description="DNA replication factor RFC1 C-terminal domain-containing protein" evidence="3">
    <location>
        <begin position="20"/>
        <end position="218"/>
    </location>
</feature>
<dbReference type="HOGENOM" id="CLU_087815_0_0_1"/>
<dbReference type="Proteomes" id="UP000017836">
    <property type="component" value="Unassembled WGS sequence"/>
</dbReference>
<dbReference type="STRING" id="13333.W1NEW0"/>
<accession>W1NEW0</accession>
<keyword evidence="3" id="KW-0732">Signal</keyword>
<dbReference type="OMA" id="MRNQISC"/>
<dbReference type="GO" id="GO:0006260">
    <property type="term" value="P:DNA replication"/>
    <property type="evidence" value="ECO:0007669"/>
    <property type="project" value="UniProtKB-KW"/>
</dbReference>
<dbReference type="InterPro" id="IPR013725">
    <property type="entry name" value="DNA_replication_fac_RFC1_C"/>
</dbReference>
<evidence type="ECO:0000256" key="1">
    <source>
        <dbReference type="ARBA" id="ARBA00022705"/>
    </source>
</evidence>